<evidence type="ECO:0000256" key="2">
    <source>
        <dbReference type="ARBA" id="ARBA00023136"/>
    </source>
</evidence>
<dbReference type="PANTHER" id="PTHR47447">
    <property type="entry name" value="OS03G0856100 PROTEIN"/>
    <property type="match status" value="1"/>
</dbReference>
<sequence>MRPAELHQAALALKSQTTSKIKTNERHCLAVTEVDELTSLVADAETGIARQDLDQALVFEQHFAQFSAWPLTQAVCQELLLKLAASGAGTQIWPLAVIAAQCAKGLPAQAESTLEVHAKELAVDGQRPSSAPYGALVQAYAKQGDLEKVQEHLSAMKSLGLSIDMPSYAAAIEAWAKRGGCDAARRILDEAVASGLHPSRGTFTAAVSAYTKEIGQRVDGSDHDSHARRQRRSLADTWAWLLVASTSSTSRTRRKNSFTSPEAIFKQMLASGVAPNAFVLRALGRAVGLERREELCKEFHLDLSGVPNRRVRSACPWMGGHGCMAEDWEKASEPVSREVALRSAGGPRPVTGVAGVAAGTSPARELVKFRSDMPFLSPWLGQNESGPPTQSAVQVAFPFWALGDVAPLLRGSQCTGTATLPSTPACYGGTVLTSSFSVKVVSVDGDVGVVDLKATGEASAECDGAHFSADASGGITVDGEGCGLSAYDYSVQYCSDQDKLIVHLQKPTEISVVLPSQPCPGEAKRAPPAPGLEECLKSTAHRVIGTDAVFLKRRRWPVRQQVPVELVSAQPLPKRPVTSRIGAVPKTTWRFRRSGGKGWVLGVFVPEGKAFGRPSKRRFRAMFGSLAHVAEKAWKLTETLLFHSGSGFLWPEEDLKQKLDSLVSVCRTDFKAHGLQAPARSRSSHHEGAHRPEAHPRSTRFFLRELWDLCQLPEGPRTTGTASAFQFSVSAGPGLLHWDQAPETDAAPQLLLGPVRRKLAGALSQFVLHIPNFLPADLAPSSAELPGTLQSEDSFLTMTVRDLTAKPLGDGDSRLRTWGRLVYGDHTFYVMLALGAIPWEFKFNRAHYRLCNCCLVPTGGIRWGTARVSASRDLSAFLTGVERFFAIFWGSADESSEFMTSRTLVAQQFRTSWPEVNCFEAPAALRELFHRQENAGGADAILNVHSLVKASKASPRLLETLNWHVTTVYDVHVGTPFNFIYDVLQFSSGRDKFCALMQGYAKFASEVLAAPDSERHWMYRGIEDSLSEGRKIFRLFKEFREVYKVRRGWSRFSLGADEDGTCSIAATCGVLDMLGHTCSFFYYLGDNLLWAASVGLVRSKEVPKMQMRMWKGFRKNGAVLNALGGVSNVKRKRNWASIWRLHFAICRGGPGPPLSRAPALASELRALESERADIGEHDGKDPQHSANILLFYKAMCRLGLKRRLVAWWRHGMARGLQGPDADARLFHTLEIIGMLASYRVLLSKLNIMKASHARLGLLAMLAAACGIWSNWRKVRRKNCGTKSFVASIGKKATLTNLCKKRKIIGNGIPPIAQSGQILPAGGPLGPAVAPNRTREPRPMAASPSWRLTRADSDVEHLPQWWTWRKLTKPSQIVRGGIQCRREHQRKFWMFLEAVEEDPQGVPALNMGFGARPPLRFEDFLGRLRAHELAVQRAAKGSGRSGGFPTFSAPFFPSLVDPRLIHRVAFALEAHTEFEERRAQEPRCANADAMQ</sequence>
<evidence type="ECO:0000256" key="6">
    <source>
        <dbReference type="SAM" id="MobiDB-lite"/>
    </source>
</evidence>
<dbReference type="Gene3D" id="1.25.40.10">
    <property type="entry name" value="Tetratricopeptide repeat domain"/>
    <property type="match status" value="1"/>
</dbReference>
<proteinExistence type="predicted"/>
<keyword evidence="8" id="KW-1185">Reference proteome</keyword>
<name>A0ABP0NRV5_9DINO</name>
<evidence type="ECO:0000256" key="4">
    <source>
        <dbReference type="ARBA" id="ARBA00046271"/>
    </source>
</evidence>
<evidence type="ECO:0000313" key="8">
    <source>
        <dbReference type="Proteomes" id="UP001642484"/>
    </source>
</evidence>
<comment type="caution">
    <text evidence="7">The sequence shown here is derived from an EMBL/GenBank/DDBJ whole genome shotgun (WGS) entry which is preliminary data.</text>
</comment>
<dbReference type="PROSITE" id="PS51375">
    <property type="entry name" value="PPR"/>
    <property type="match status" value="2"/>
</dbReference>
<dbReference type="InterPro" id="IPR011990">
    <property type="entry name" value="TPR-like_helical_dom_sf"/>
</dbReference>
<organism evidence="7 8">
    <name type="scientific">Durusdinium trenchii</name>
    <dbReference type="NCBI Taxonomy" id="1381693"/>
    <lineage>
        <taxon>Eukaryota</taxon>
        <taxon>Sar</taxon>
        <taxon>Alveolata</taxon>
        <taxon>Dinophyceae</taxon>
        <taxon>Suessiales</taxon>
        <taxon>Symbiodiniaceae</taxon>
        <taxon>Durusdinium</taxon>
    </lineage>
</organism>
<feature type="compositionally biased region" description="Basic and acidic residues" evidence="6">
    <location>
        <begin position="684"/>
        <end position="695"/>
    </location>
</feature>
<dbReference type="Proteomes" id="UP001642484">
    <property type="component" value="Unassembled WGS sequence"/>
</dbReference>
<dbReference type="EMBL" id="CAXAMN010022117">
    <property type="protein sequence ID" value="CAK9066523.1"/>
    <property type="molecule type" value="Genomic_DNA"/>
</dbReference>
<comment type="subcellular location">
    <subcellularLocation>
        <location evidence="4">Peroxisome membrane</location>
    </subcellularLocation>
</comment>
<accession>A0ABP0NRV5</accession>
<dbReference type="Pfam" id="PF05648">
    <property type="entry name" value="PEX11"/>
    <property type="match status" value="1"/>
</dbReference>
<dbReference type="InterPro" id="IPR008733">
    <property type="entry name" value="PEX11"/>
</dbReference>
<evidence type="ECO:0000256" key="3">
    <source>
        <dbReference type="ARBA" id="ARBA00023140"/>
    </source>
</evidence>
<evidence type="ECO:0000256" key="5">
    <source>
        <dbReference type="PROSITE-ProRule" id="PRU00708"/>
    </source>
</evidence>
<feature type="repeat" description="PPR" evidence="5">
    <location>
        <begin position="164"/>
        <end position="198"/>
    </location>
</feature>
<keyword evidence="2" id="KW-0472">Membrane</keyword>
<keyword evidence="1" id="KW-0677">Repeat</keyword>
<evidence type="ECO:0000256" key="1">
    <source>
        <dbReference type="ARBA" id="ARBA00022737"/>
    </source>
</evidence>
<evidence type="ECO:0000313" key="7">
    <source>
        <dbReference type="EMBL" id="CAK9066523.1"/>
    </source>
</evidence>
<reference evidence="7 8" key="1">
    <citation type="submission" date="2024-02" db="EMBL/GenBank/DDBJ databases">
        <authorList>
            <person name="Chen Y."/>
            <person name="Shah S."/>
            <person name="Dougan E. K."/>
            <person name="Thang M."/>
            <person name="Chan C."/>
        </authorList>
    </citation>
    <scope>NUCLEOTIDE SEQUENCE [LARGE SCALE GENOMIC DNA]</scope>
</reference>
<dbReference type="PANTHER" id="PTHR47447:SF23">
    <property type="entry name" value="PENTACOTRIPEPTIDE-REPEAT REGION OF PRORP DOMAIN-CONTAINING PROTEIN"/>
    <property type="match status" value="1"/>
</dbReference>
<feature type="repeat" description="PPR" evidence="5">
    <location>
        <begin position="129"/>
        <end position="163"/>
    </location>
</feature>
<dbReference type="InterPro" id="IPR002885">
    <property type="entry name" value="PPR_rpt"/>
</dbReference>
<feature type="region of interest" description="Disordered" evidence="6">
    <location>
        <begin position="676"/>
        <end position="695"/>
    </location>
</feature>
<keyword evidence="3" id="KW-0576">Peroxisome</keyword>
<gene>
    <name evidence="7" type="ORF">CCMP2556_LOCUS32675</name>
</gene>
<protein>
    <submittedName>
        <fullName evidence="7">Uncharacterized protein</fullName>
    </submittedName>
</protein>